<feature type="region of interest" description="Disordered" evidence="1">
    <location>
        <begin position="1422"/>
        <end position="1459"/>
    </location>
</feature>
<feature type="compositionally biased region" description="Basic and acidic residues" evidence="1">
    <location>
        <begin position="210"/>
        <end position="225"/>
    </location>
</feature>
<feature type="compositionally biased region" description="Low complexity" evidence="1">
    <location>
        <begin position="1521"/>
        <end position="1535"/>
    </location>
</feature>
<feature type="compositionally biased region" description="Low complexity" evidence="1">
    <location>
        <begin position="174"/>
        <end position="184"/>
    </location>
</feature>
<feature type="region of interest" description="Disordered" evidence="1">
    <location>
        <begin position="1486"/>
        <end position="1557"/>
    </location>
</feature>
<feature type="compositionally biased region" description="Basic residues" evidence="1">
    <location>
        <begin position="1536"/>
        <end position="1546"/>
    </location>
</feature>
<dbReference type="EMBL" id="JAVRRJ010000001">
    <property type="protein sequence ID" value="KAK5090186.1"/>
    <property type="molecule type" value="Genomic_DNA"/>
</dbReference>
<feature type="region of interest" description="Disordered" evidence="1">
    <location>
        <begin position="737"/>
        <end position="837"/>
    </location>
</feature>
<evidence type="ECO:0000313" key="3">
    <source>
        <dbReference type="Proteomes" id="UP001309876"/>
    </source>
</evidence>
<sequence length="1557" mass="175103">MSGNKVDMELKKHSLNMSPANAVPSEFEQATCLSRLDPFSFRSSTNRDTHEPAYLIPISQFLRSEGMTPTPRRGSGQGRTPSSRSNEKRKTKHGLSTPPSSRGNSRKKNNKLLAKLQQVHESLKKRKKVSPSKSKTDRKTDTEEAVETSANTQPLAADTAGNYDSDAVEDEEQQPAAQDTQPDPLDSGDEVDLSRLADAGSEQPVKRTSAKTDDGMSTAHQHDASSEDDSGEGDGVSVHAVSSGDEIAVSSGDEMVKPTEDPVTAPRKQATATSQRTKTRSQSAKEQPSTPHHTKGLLKRKTTPGSYAPPETTEDDVESEAEDASDDEYMGDAVSDSDVESEQDAGGEIDSKAAADLMDVDDEIVVTPANPLPFRGRRPSTNQQRSIATPRSSRALQTISKSRPRESVARAKQRTAEESKPPKPFVWKNTYFFRFAPRRYDICLHPYHADYQLPPNARELKPPPKTYERPRVSLHVGIVSVLARTQKRKVAKTGGIKKVIVPYGNDAEMVPAVTETKLRDSVTKSFLGIDEVIFTRSMEDPEYRTEQEAALLARFQNLDDTEHKRVIEEFTNWRYERRRSEYAVIRRIMREGYMNLFHPNSIVRAQSTVESLQQLWLFIREEERLEEEEAIPVQYAGRRSEPVIELANIPEQKLMALKKISGLKEEDDLVEHAKSTVKAKWASQQKAWDKAKKPKGPRPHTAPADLSKRFRQAHELDEEYNLEEEAMELVQKWIDSCKSKPGRPRKHAARDSGSDADNSSDDDGTQRKQPTGKKKTTTSSRKLASPPSESSSEDEKGPDYRDLVKDQTRKPRRRRNYDGYKTDALSETEPPTDSEMNMKPKKLREVRFGDKNYQKTNAVAAATPSTNTGQATKKPTRSSINPRFAKDNINSDWKDVEQAVEIPDITKPFGYKPPSAQAQAKIADDIEVYWQIYGSYKHPKLLNTPATELLCVFHAMILSMKSLNGLGAEFPAIEAAQLQKEFNRPVHQNVRNTVGAQADSNLLVDIGASVLTSYMLRHHDLLVQVGWLTPDDTPHLLPVAEGQGKNMNQPQILFIYNNNISETVPTAMNHFQGIAARALLPSHTRVATTTEEVEQATPSKTSTNNKATPATVKNTSFIRPRFSEAIYREVQEALDRDCWKPEQVVMEKDFRYAGKAKVLICLCKDYDGVKHPFLAYIRVYIDAHGCHVVSQVSREIQEGKFRTSALYDDHASHWGQGAEFGARWVTYYEWCRLMKEYKGAGKIVLPLRDSQVHDAVMKLDEVDQHLEQNLSRWNFGRKLRYDLKYTTPDEGFIPVGKKSVNVIIGYKDADNEDHTKDLHVRVQHNKDGHYRKSEVAQKIRTAAVRHPDGSHHVLWDKLRGQVWKSDKQTSQLLDEHVRSNALKTLKQLIEAEITLARLNIYPVDHATSTKYRRMLDGEIEIPDPVSVGRIPDETPTRRRSHSPDSKEQDQEQPSHKKLKMDILREAQAGVGDMQTEDVIDIDDISDADDQKQSPTPLPKETSSTTQQARSSQDKKIHELESSVGGSTDESTGSSSRRGRRGKRGGQRKNNVAKNRIE</sequence>
<feature type="compositionally biased region" description="Polar residues" evidence="1">
    <location>
        <begin position="865"/>
        <end position="881"/>
    </location>
</feature>
<feature type="compositionally biased region" description="Polar residues" evidence="1">
    <location>
        <begin position="270"/>
        <end position="291"/>
    </location>
</feature>
<feature type="compositionally biased region" description="Basic and acidic residues" evidence="1">
    <location>
        <begin position="1511"/>
        <end position="1520"/>
    </location>
</feature>
<accession>A0AAN7T787</accession>
<feature type="compositionally biased region" description="Basic and acidic residues" evidence="1">
    <location>
        <begin position="793"/>
        <end position="809"/>
    </location>
</feature>
<organism evidence="2 3">
    <name type="scientific">Lithohypha guttulata</name>
    <dbReference type="NCBI Taxonomy" id="1690604"/>
    <lineage>
        <taxon>Eukaryota</taxon>
        <taxon>Fungi</taxon>
        <taxon>Dikarya</taxon>
        <taxon>Ascomycota</taxon>
        <taxon>Pezizomycotina</taxon>
        <taxon>Eurotiomycetes</taxon>
        <taxon>Chaetothyriomycetidae</taxon>
        <taxon>Chaetothyriales</taxon>
        <taxon>Trichomeriaceae</taxon>
        <taxon>Lithohypha</taxon>
    </lineage>
</organism>
<feature type="compositionally biased region" description="Polar residues" evidence="1">
    <location>
        <begin position="379"/>
        <end position="401"/>
    </location>
</feature>
<feature type="compositionally biased region" description="Basic and acidic residues" evidence="1">
    <location>
        <begin position="1430"/>
        <end position="1459"/>
    </location>
</feature>
<feature type="region of interest" description="Disordered" evidence="1">
    <location>
        <begin position="680"/>
        <end position="707"/>
    </location>
</feature>
<feature type="compositionally biased region" description="Basic residues" evidence="1">
    <location>
        <begin position="292"/>
        <end position="302"/>
    </location>
</feature>
<proteinExistence type="predicted"/>
<feature type="compositionally biased region" description="Low complexity" evidence="1">
    <location>
        <begin position="777"/>
        <end position="790"/>
    </location>
</feature>
<feature type="region of interest" description="Disordered" evidence="1">
    <location>
        <begin position="368"/>
        <end position="421"/>
    </location>
</feature>
<feature type="compositionally biased region" description="Polar residues" evidence="1">
    <location>
        <begin position="1548"/>
        <end position="1557"/>
    </location>
</feature>
<feature type="compositionally biased region" description="Low complexity" evidence="1">
    <location>
        <begin position="1501"/>
        <end position="1510"/>
    </location>
</feature>
<name>A0AAN7T787_9EURO</name>
<dbReference type="Proteomes" id="UP001309876">
    <property type="component" value="Unassembled WGS sequence"/>
</dbReference>
<evidence type="ECO:0000313" key="2">
    <source>
        <dbReference type="EMBL" id="KAK5090186.1"/>
    </source>
</evidence>
<reference evidence="2 3" key="1">
    <citation type="submission" date="2023-08" db="EMBL/GenBank/DDBJ databases">
        <title>Black Yeasts Isolated from many extreme environments.</title>
        <authorList>
            <person name="Coleine C."/>
            <person name="Stajich J.E."/>
            <person name="Selbmann L."/>
        </authorList>
    </citation>
    <scope>NUCLEOTIDE SEQUENCE [LARGE SCALE GENOMIC DNA]</scope>
    <source>
        <strain evidence="2 3">CCFEE 5910</strain>
    </source>
</reference>
<feature type="compositionally biased region" description="Basic and acidic residues" evidence="1">
    <location>
        <begin position="403"/>
        <end position="421"/>
    </location>
</feature>
<comment type="caution">
    <text evidence="2">The sequence shown here is derived from an EMBL/GenBank/DDBJ whole genome shotgun (WGS) entry which is preliminary data.</text>
</comment>
<protein>
    <submittedName>
        <fullName evidence="2">Uncharacterized protein</fullName>
    </submittedName>
</protein>
<feature type="region of interest" description="Disordered" evidence="1">
    <location>
        <begin position="39"/>
        <end position="351"/>
    </location>
</feature>
<evidence type="ECO:0000256" key="1">
    <source>
        <dbReference type="SAM" id="MobiDB-lite"/>
    </source>
</evidence>
<feature type="compositionally biased region" description="Acidic residues" evidence="1">
    <location>
        <begin position="312"/>
        <end position="347"/>
    </location>
</feature>
<feature type="region of interest" description="Disordered" evidence="1">
    <location>
        <begin position="1"/>
        <end position="27"/>
    </location>
</feature>
<gene>
    <name evidence="2" type="ORF">LTR05_000356</name>
</gene>
<feature type="region of interest" description="Disordered" evidence="1">
    <location>
        <begin position="865"/>
        <end position="886"/>
    </location>
</feature>
<feature type="compositionally biased region" description="Basic and acidic residues" evidence="1">
    <location>
        <begin position="1"/>
        <end position="12"/>
    </location>
</feature>
<keyword evidence="3" id="KW-1185">Reference proteome</keyword>